<keyword evidence="2" id="KW-1185">Reference proteome</keyword>
<evidence type="ECO:0000313" key="1">
    <source>
        <dbReference type="EMBL" id="KAK8027829.1"/>
    </source>
</evidence>
<comment type="caution">
    <text evidence="1">The sequence shown here is derived from an EMBL/GenBank/DDBJ whole genome shotgun (WGS) entry which is preliminary data.</text>
</comment>
<reference evidence="1 2" key="1">
    <citation type="submission" date="2023-01" db="EMBL/GenBank/DDBJ databases">
        <title>Analysis of 21 Apiospora genomes using comparative genomics revels a genus with tremendous synthesis potential of carbohydrate active enzymes and secondary metabolites.</title>
        <authorList>
            <person name="Sorensen T."/>
        </authorList>
    </citation>
    <scope>NUCLEOTIDE SEQUENCE [LARGE SCALE GENOMIC DNA]</scope>
    <source>
        <strain evidence="1 2">CBS 20057</strain>
    </source>
</reference>
<proteinExistence type="predicted"/>
<organism evidence="1 2">
    <name type="scientific">Apiospora marii</name>
    <dbReference type="NCBI Taxonomy" id="335849"/>
    <lineage>
        <taxon>Eukaryota</taxon>
        <taxon>Fungi</taxon>
        <taxon>Dikarya</taxon>
        <taxon>Ascomycota</taxon>
        <taxon>Pezizomycotina</taxon>
        <taxon>Sordariomycetes</taxon>
        <taxon>Xylariomycetidae</taxon>
        <taxon>Amphisphaeriales</taxon>
        <taxon>Apiosporaceae</taxon>
        <taxon>Apiospora</taxon>
    </lineage>
</organism>
<protein>
    <recommendedName>
        <fullName evidence="3">F-box domain-containing protein</fullName>
    </recommendedName>
</protein>
<dbReference type="Proteomes" id="UP001396898">
    <property type="component" value="Unassembled WGS sequence"/>
</dbReference>
<dbReference type="EMBL" id="JAQQWI010000007">
    <property type="protein sequence ID" value="KAK8027829.1"/>
    <property type="molecule type" value="Genomic_DNA"/>
</dbReference>
<accession>A0ABR1S7K2</accession>
<evidence type="ECO:0008006" key="3">
    <source>
        <dbReference type="Google" id="ProtNLM"/>
    </source>
</evidence>
<name>A0ABR1S7K2_9PEZI</name>
<evidence type="ECO:0000313" key="2">
    <source>
        <dbReference type="Proteomes" id="UP001396898"/>
    </source>
</evidence>
<gene>
    <name evidence="1" type="ORF">PG991_004885</name>
</gene>
<sequence length="380" mass="43372">MQYVLSTDGVDEMCEVMSMAPPSSRDASLLGLPEELRQMVFDYFISDQTTEERRPQTLENEASFHSSSLLNFCRASRRSCDIGARFLYRSICINGRNLAGFDRALEKKPELADHVQRFHYTNGTYNAFGVRNSGRSSTHVLFIVMRVLSRLKQLRLVSLCMSHNELHLLSGMLSSLATEKQWPSLEAFIFQSYEDPEETNALPRMVYIKLPNLLLDKDLDEILSAPLRCFSTLAKLENLRVDLEGLTRVTAEVGWLPKSLKEVEVVVACEVDFHRHWYVPNENTYEIRNGGNSFDWGEPRDTWLSLCFVKLSQSVCDGLLPELRSLAVDHELDLEDGELVAATKDSPQWQAYYEHHTELLGKDGISLSWKWTSERGAPHS</sequence>